<dbReference type="EMBL" id="MT293574">
    <property type="protein sequence ID" value="QKE44433.1"/>
    <property type="molecule type" value="Genomic_DNA"/>
</dbReference>
<protein>
    <submittedName>
        <fullName evidence="3">Uncharacterized protein</fullName>
    </submittedName>
</protein>
<evidence type="ECO:0000256" key="2">
    <source>
        <dbReference type="SAM" id="Phobius"/>
    </source>
</evidence>
<organism evidence="3 4">
    <name type="scientific">Yaravirus sp. 'brasiliensis'</name>
    <dbReference type="NCBI Taxonomy" id="2739681"/>
    <lineage>
        <taxon>Viruses</taxon>
        <taxon>Varidnaviria</taxon>
        <taxon>Bamfordvirae</taxon>
        <taxon>Nucleocytoviricota</taxon>
        <taxon>Mriyaviricetes</taxon>
        <taxon>Yaraviridae</taxon>
        <taxon>Yaravirus</taxon>
        <taxon>Yaravirus brasiliense</taxon>
    </lineage>
</organism>
<dbReference type="KEGG" id="vg:80539316"/>
<name>A0AAE7B636_9VIRU</name>
<feature type="compositionally biased region" description="Basic and acidic residues" evidence="1">
    <location>
        <begin position="34"/>
        <end position="50"/>
    </location>
</feature>
<sequence length="129" mass="13772">MPEWSWNPFSNVDKGLTWEGVGQFLTQGPWDIPGHVREGIHDIFKDDDPPKNAPSGDSNRGGSTGDNSHQPPKPKTGGNGGRIQDNSSGSSNSKDSEMSQWFADNGPLLLGGAAVGLLLLAFVFRALRA</sequence>
<reference evidence="3" key="1">
    <citation type="submission" date="2020-04" db="EMBL/GenBank/DDBJ databases">
        <title>A mysterious 80 nm amoeba virus with a near complete 'ORFan genome' challenges the classification of DNA viruses.</title>
        <authorList>
            <person name="Boratto P.V.M."/>
            <person name="Oliveira G.P."/>
            <person name="Machado T.B."/>
            <person name="Andrade A.C.S.P."/>
            <person name="Baudoin J.P."/>
            <person name="Klose T."/>
            <person name="Azza S."/>
            <person name="Decloquement P."/>
            <person name="Chabriere E."/>
            <person name="Colson P."/>
            <person name="Levasseur A."/>
            <person name="La Scola B."/>
            <person name="Abrahao J.S."/>
        </authorList>
    </citation>
    <scope>NUCLEOTIDE SEQUENCE</scope>
    <source>
        <strain evidence="3">BHMG</strain>
    </source>
</reference>
<dbReference type="Proteomes" id="UP000830293">
    <property type="component" value="Segment"/>
</dbReference>
<keyword evidence="2" id="KW-0812">Transmembrane</keyword>
<keyword evidence="4" id="KW-1185">Reference proteome</keyword>
<feature type="region of interest" description="Disordered" evidence="1">
    <location>
        <begin position="27"/>
        <end position="99"/>
    </location>
</feature>
<evidence type="ECO:0000256" key="1">
    <source>
        <dbReference type="SAM" id="MobiDB-lite"/>
    </source>
</evidence>
<keyword evidence="2" id="KW-0472">Membrane</keyword>
<evidence type="ECO:0000313" key="4">
    <source>
        <dbReference type="Proteomes" id="UP000830293"/>
    </source>
</evidence>
<dbReference type="GeneID" id="80539316"/>
<accession>A0AAE7B636</accession>
<feature type="compositionally biased region" description="Polar residues" evidence="1">
    <location>
        <begin position="55"/>
        <end position="70"/>
    </location>
</feature>
<proteinExistence type="predicted"/>
<keyword evidence="2" id="KW-1133">Transmembrane helix</keyword>
<dbReference type="RefSeq" id="YP_010800680.1">
    <property type="nucleotide sequence ID" value="NC_076895.1"/>
</dbReference>
<evidence type="ECO:0000313" key="3">
    <source>
        <dbReference type="EMBL" id="QKE44433.1"/>
    </source>
</evidence>
<feature type="transmembrane region" description="Helical" evidence="2">
    <location>
        <begin position="108"/>
        <end position="127"/>
    </location>
</feature>